<protein>
    <recommendedName>
        <fullName evidence="8">SET domain-containing protein</fullName>
    </recommendedName>
</protein>
<dbReference type="PANTHER" id="PTHR46223:SF3">
    <property type="entry name" value="HISTONE-LYSINE N-METHYLTRANSFERASE SET-23"/>
    <property type="match status" value="1"/>
</dbReference>
<comment type="caution">
    <text evidence="9">The sequence shown here is derived from an EMBL/GenBank/DDBJ whole genome shotgun (WGS) entry which is preliminary data.</text>
</comment>
<dbReference type="GO" id="GO:0005694">
    <property type="term" value="C:chromosome"/>
    <property type="evidence" value="ECO:0007669"/>
    <property type="project" value="UniProtKB-SubCell"/>
</dbReference>
<dbReference type="Pfam" id="PF00856">
    <property type="entry name" value="SET"/>
    <property type="match status" value="1"/>
</dbReference>
<reference evidence="9 10" key="1">
    <citation type="journal article" date="2017" name="Nat. Commun.">
        <title>Genome assembly with in vitro proximity ligation data and whole-genome triplication in lettuce.</title>
        <authorList>
            <person name="Reyes-Chin-Wo S."/>
            <person name="Wang Z."/>
            <person name="Yang X."/>
            <person name="Kozik A."/>
            <person name="Arikit S."/>
            <person name="Song C."/>
            <person name="Xia L."/>
            <person name="Froenicke L."/>
            <person name="Lavelle D.O."/>
            <person name="Truco M.J."/>
            <person name="Xia R."/>
            <person name="Zhu S."/>
            <person name="Xu C."/>
            <person name="Xu H."/>
            <person name="Xu X."/>
            <person name="Cox K."/>
            <person name="Korf I."/>
            <person name="Meyers B.C."/>
            <person name="Michelmore R.W."/>
        </authorList>
    </citation>
    <scope>NUCLEOTIDE SEQUENCE [LARGE SCALE GENOMIC DNA]</scope>
    <source>
        <strain evidence="10">cv. Salinas</strain>
        <tissue evidence="9">Seedlings</tissue>
    </source>
</reference>
<dbReference type="EMBL" id="NBSK02000001">
    <property type="protein sequence ID" value="KAJ0224217.1"/>
    <property type="molecule type" value="Genomic_DNA"/>
</dbReference>
<keyword evidence="10" id="KW-1185">Reference proteome</keyword>
<dbReference type="Proteomes" id="UP000235145">
    <property type="component" value="Unassembled WGS sequence"/>
</dbReference>
<comment type="subcellular location">
    <subcellularLocation>
        <location evidence="1">Chromosome</location>
    </subcellularLocation>
</comment>
<evidence type="ECO:0000256" key="5">
    <source>
        <dbReference type="ARBA" id="ARBA00022691"/>
    </source>
</evidence>
<dbReference type="GO" id="GO:0046872">
    <property type="term" value="F:metal ion binding"/>
    <property type="evidence" value="ECO:0007669"/>
    <property type="project" value="UniProtKB-KW"/>
</dbReference>
<organism evidence="9 10">
    <name type="scientific">Lactuca sativa</name>
    <name type="common">Garden lettuce</name>
    <dbReference type="NCBI Taxonomy" id="4236"/>
    <lineage>
        <taxon>Eukaryota</taxon>
        <taxon>Viridiplantae</taxon>
        <taxon>Streptophyta</taxon>
        <taxon>Embryophyta</taxon>
        <taxon>Tracheophyta</taxon>
        <taxon>Spermatophyta</taxon>
        <taxon>Magnoliopsida</taxon>
        <taxon>eudicotyledons</taxon>
        <taxon>Gunneridae</taxon>
        <taxon>Pentapetalae</taxon>
        <taxon>asterids</taxon>
        <taxon>campanulids</taxon>
        <taxon>Asterales</taxon>
        <taxon>Asteraceae</taxon>
        <taxon>Cichorioideae</taxon>
        <taxon>Cichorieae</taxon>
        <taxon>Lactucinae</taxon>
        <taxon>Lactuca</taxon>
    </lineage>
</organism>
<proteinExistence type="predicted"/>
<keyword evidence="7" id="KW-0862">Zinc</keyword>
<evidence type="ECO:0000313" key="10">
    <source>
        <dbReference type="Proteomes" id="UP000235145"/>
    </source>
</evidence>
<evidence type="ECO:0000256" key="4">
    <source>
        <dbReference type="ARBA" id="ARBA00022679"/>
    </source>
</evidence>
<evidence type="ECO:0000256" key="6">
    <source>
        <dbReference type="ARBA" id="ARBA00022723"/>
    </source>
</evidence>
<dbReference type="SUPFAM" id="SSF82199">
    <property type="entry name" value="SET domain"/>
    <property type="match status" value="1"/>
</dbReference>
<name>A0A9R1WK40_LACSA</name>
<evidence type="ECO:0000313" key="9">
    <source>
        <dbReference type="EMBL" id="KAJ0224217.1"/>
    </source>
</evidence>
<dbReference type="SMART" id="SM00317">
    <property type="entry name" value="SET"/>
    <property type="match status" value="1"/>
</dbReference>
<accession>A0A9R1WK40</accession>
<feature type="domain" description="SET" evidence="8">
    <location>
        <begin position="186"/>
        <end position="318"/>
    </location>
</feature>
<dbReference type="GO" id="GO:0032259">
    <property type="term" value="P:methylation"/>
    <property type="evidence" value="ECO:0007669"/>
    <property type="project" value="UniProtKB-KW"/>
</dbReference>
<evidence type="ECO:0000256" key="2">
    <source>
        <dbReference type="ARBA" id="ARBA00022454"/>
    </source>
</evidence>
<keyword evidence="6" id="KW-0479">Metal-binding</keyword>
<dbReference type="InterPro" id="IPR046341">
    <property type="entry name" value="SET_dom_sf"/>
</dbReference>
<dbReference type="InterPro" id="IPR001214">
    <property type="entry name" value="SET_dom"/>
</dbReference>
<dbReference type="PROSITE" id="PS50280">
    <property type="entry name" value="SET"/>
    <property type="match status" value="1"/>
</dbReference>
<evidence type="ECO:0000256" key="3">
    <source>
        <dbReference type="ARBA" id="ARBA00022603"/>
    </source>
</evidence>
<keyword evidence="5" id="KW-0949">S-adenosyl-L-methionine</keyword>
<dbReference type="Gene3D" id="2.170.270.10">
    <property type="entry name" value="SET domain"/>
    <property type="match status" value="1"/>
</dbReference>
<dbReference type="GO" id="GO:0003690">
    <property type="term" value="F:double-stranded DNA binding"/>
    <property type="evidence" value="ECO:0000318"/>
    <property type="project" value="GO_Central"/>
</dbReference>
<keyword evidence="3" id="KW-0489">Methyltransferase</keyword>
<keyword evidence="4" id="KW-0808">Transferase</keyword>
<evidence type="ECO:0000256" key="7">
    <source>
        <dbReference type="ARBA" id="ARBA00022833"/>
    </source>
</evidence>
<gene>
    <name evidence="9" type="ORF">LSAT_V11C100022740</name>
</gene>
<dbReference type="AlphaFoldDB" id="A0A9R1WK40"/>
<dbReference type="InterPro" id="IPR050973">
    <property type="entry name" value="H3K9_Histone-Lys_N-MTase"/>
</dbReference>
<dbReference type="GO" id="GO:0042054">
    <property type="term" value="F:histone methyltransferase activity"/>
    <property type="evidence" value="ECO:0000318"/>
    <property type="project" value="GO_Central"/>
</dbReference>
<evidence type="ECO:0000256" key="1">
    <source>
        <dbReference type="ARBA" id="ARBA00004286"/>
    </source>
</evidence>
<dbReference type="PANTHER" id="PTHR46223">
    <property type="entry name" value="HISTONE-LYSINE N-METHYLTRANSFERASE SUV39H"/>
    <property type="match status" value="1"/>
</dbReference>
<sequence length="345" mass="38031">MSPFIGKKTWCRKSMTNNNGKKPNRIVQLSDAAPYVLPYLYPAELSAISLTCKTLHLLAKSVTAVRSSDACRNSEKLPIPFVNSAVDNHPYAYFIYTPTQVLSFSDDPPRQPWGLYPLQRRDLGLILPPTLEDGARCECERCGNDSAGCPCPCSRQNFSGLRWECGSGCICDLECSNRVSQRGISIRLKIVRSPGKGWGLHAGQFIRSGEFICEYAGELLTTKEARKRQEIYDKLKSTNKHTSALLVVREHLPSGNTCMRINIDATKIGNIARFINHSCDGGNLSTVLVRNSGALLPRVCFFASKDILKDQELTFSYGDSGLNPNGSKCFCGTSCCTGIMPSEHT</sequence>
<keyword evidence="2" id="KW-0158">Chromosome</keyword>
<evidence type="ECO:0000259" key="8">
    <source>
        <dbReference type="PROSITE" id="PS50280"/>
    </source>
</evidence>